<feature type="transmembrane region" description="Helical" evidence="1">
    <location>
        <begin position="9"/>
        <end position="29"/>
    </location>
</feature>
<dbReference type="EMBL" id="CZAE01000038">
    <property type="protein sequence ID" value="CUQ29256.1"/>
    <property type="molecule type" value="Genomic_DNA"/>
</dbReference>
<dbReference type="Proteomes" id="UP000095606">
    <property type="component" value="Unassembled WGS sequence"/>
</dbReference>
<dbReference type="AlphaFoldDB" id="A0A174V6Z4"/>
<name>A0A174V6Z4_9BACE</name>
<evidence type="ECO:0000313" key="3">
    <source>
        <dbReference type="EMBL" id="VYS90609.1"/>
    </source>
</evidence>
<accession>A0A174V6Z4</accession>
<dbReference type="EMBL" id="CACRSZ010000022">
    <property type="protein sequence ID" value="VYS90609.1"/>
    <property type="molecule type" value="Genomic_DNA"/>
</dbReference>
<gene>
    <name evidence="3" type="ORF">BFLFYP10_00937</name>
    <name evidence="2" type="ORF">ERS852461_04868</name>
</gene>
<evidence type="ECO:0000313" key="4">
    <source>
        <dbReference type="Proteomes" id="UP000095606"/>
    </source>
</evidence>
<keyword evidence="1" id="KW-1133">Transmembrane helix</keyword>
<keyword evidence="1" id="KW-0812">Transmembrane</keyword>
<organism evidence="2 4">
    <name type="scientific">Bacteroides faecis</name>
    <dbReference type="NCBI Taxonomy" id="674529"/>
    <lineage>
        <taxon>Bacteria</taxon>
        <taxon>Pseudomonadati</taxon>
        <taxon>Bacteroidota</taxon>
        <taxon>Bacteroidia</taxon>
        <taxon>Bacteroidales</taxon>
        <taxon>Bacteroidaceae</taxon>
        <taxon>Bacteroides</taxon>
    </lineage>
</organism>
<protein>
    <submittedName>
        <fullName evidence="2">Uncharacterized protein</fullName>
    </submittedName>
</protein>
<accession>A0A6N2SC79</accession>
<keyword evidence="1" id="KW-0472">Membrane</keyword>
<evidence type="ECO:0000313" key="2">
    <source>
        <dbReference type="EMBL" id="CUQ29256.1"/>
    </source>
</evidence>
<reference evidence="3" key="2">
    <citation type="submission" date="2019-11" db="EMBL/GenBank/DDBJ databases">
        <authorList>
            <person name="Feng L."/>
        </authorList>
    </citation>
    <scope>NUCLEOTIDE SEQUENCE</scope>
    <source>
        <strain evidence="3">BfaecisLFYP10</strain>
    </source>
</reference>
<proteinExistence type="predicted"/>
<sequence length="38" mass="4545">MGTYEQNELLYCSINQLIVVYSIVLARIWHTVYQEILK</sequence>
<reference evidence="2 4" key="1">
    <citation type="submission" date="2015-09" db="EMBL/GenBank/DDBJ databases">
        <authorList>
            <consortium name="Pathogen Informatics"/>
        </authorList>
    </citation>
    <scope>NUCLEOTIDE SEQUENCE [LARGE SCALE GENOMIC DNA]</scope>
    <source>
        <strain evidence="2 4">2789STDY5834846</strain>
    </source>
</reference>
<evidence type="ECO:0000256" key="1">
    <source>
        <dbReference type="SAM" id="Phobius"/>
    </source>
</evidence>